<feature type="chain" id="PRO_5026650273" description="Lipoprotein" evidence="1">
    <location>
        <begin position="20"/>
        <end position="163"/>
    </location>
</feature>
<dbReference type="KEGG" id="trz:GWP43_02630"/>
<keyword evidence="1" id="KW-0732">Signal</keyword>
<evidence type="ECO:0008006" key="4">
    <source>
        <dbReference type="Google" id="ProtNLM"/>
    </source>
</evidence>
<gene>
    <name evidence="2" type="ORF">GWP43_02630</name>
</gene>
<feature type="signal peptide" evidence="1">
    <location>
        <begin position="1"/>
        <end position="19"/>
    </location>
</feature>
<protein>
    <recommendedName>
        <fullName evidence="4">Lipoprotein</fullName>
    </recommendedName>
</protein>
<evidence type="ECO:0000313" key="3">
    <source>
        <dbReference type="Proteomes" id="UP000464374"/>
    </source>
</evidence>
<proteinExistence type="predicted"/>
<reference evidence="2 3" key="1">
    <citation type="submission" date="2020-01" db="EMBL/GenBank/DDBJ databases">
        <title>Complete genome sequence of a human oral phylogroup 1 Treponema sp. strain ATCC 700766, originally isolated from periodontitis dental plaque.</title>
        <authorList>
            <person name="Chan Y."/>
            <person name="Huo Y.-B."/>
            <person name="Yu X.-L."/>
            <person name="Zeng H."/>
            <person name="Leung W.-K."/>
            <person name="Watt R.M."/>
        </authorList>
    </citation>
    <scope>NUCLEOTIDE SEQUENCE [LARGE SCALE GENOMIC DNA]</scope>
    <source>
        <strain evidence="2 3">OMZ 804</strain>
    </source>
</reference>
<dbReference type="AlphaFoldDB" id="A0A6P1XZ38"/>
<sequence>MKQRKVVSMIGALAVMVGAVLMLTGCPDNPSEKPEYTKDEFTLKFKNESGQKCYIEIKGRSYAAGGIIGLQGWENSFDFPTVLKTEIPVGGEKTITVKDVVVSGKTSKLTYFYNPRFDILVIPESYAYTGKSVSFDSESKIQYTGGTFHIKLAGSKFELDYIN</sequence>
<evidence type="ECO:0000256" key="1">
    <source>
        <dbReference type="SAM" id="SignalP"/>
    </source>
</evidence>
<organism evidence="2 3">
    <name type="scientific">Treponema vincentii</name>
    <dbReference type="NCBI Taxonomy" id="69710"/>
    <lineage>
        <taxon>Bacteria</taxon>
        <taxon>Pseudomonadati</taxon>
        <taxon>Spirochaetota</taxon>
        <taxon>Spirochaetia</taxon>
        <taxon>Spirochaetales</taxon>
        <taxon>Treponemataceae</taxon>
        <taxon>Treponema</taxon>
    </lineage>
</organism>
<dbReference type="PROSITE" id="PS51257">
    <property type="entry name" value="PROKAR_LIPOPROTEIN"/>
    <property type="match status" value="1"/>
</dbReference>
<name>A0A6P1XZ38_9SPIR</name>
<evidence type="ECO:0000313" key="2">
    <source>
        <dbReference type="EMBL" id="QHX42524.1"/>
    </source>
</evidence>
<accession>A0A6P1XZ38</accession>
<dbReference type="EMBL" id="CP048020">
    <property type="protein sequence ID" value="QHX42524.1"/>
    <property type="molecule type" value="Genomic_DNA"/>
</dbReference>
<dbReference type="RefSeq" id="WP_162662481.1">
    <property type="nucleotide sequence ID" value="NZ_CP048020.1"/>
</dbReference>
<dbReference type="Proteomes" id="UP000464374">
    <property type="component" value="Chromosome"/>
</dbReference>